<evidence type="ECO:0000313" key="9">
    <source>
        <dbReference type="WBParaSite" id="sdigi.contig384.g7926.t1"/>
    </source>
</evidence>
<keyword evidence="5 7" id="KW-0663">Pyridoxal phosphate</keyword>
<evidence type="ECO:0000256" key="1">
    <source>
        <dbReference type="ARBA" id="ARBA00001933"/>
    </source>
</evidence>
<proteinExistence type="inferred from homology"/>
<organism evidence="8 9">
    <name type="scientific">Setaria digitata</name>
    <dbReference type="NCBI Taxonomy" id="48799"/>
    <lineage>
        <taxon>Eukaryota</taxon>
        <taxon>Metazoa</taxon>
        <taxon>Ecdysozoa</taxon>
        <taxon>Nematoda</taxon>
        <taxon>Chromadorea</taxon>
        <taxon>Rhabditida</taxon>
        <taxon>Spirurina</taxon>
        <taxon>Spiruromorpha</taxon>
        <taxon>Filarioidea</taxon>
        <taxon>Setariidae</taxon>
        <taxon>Setaria</taxon>
    </lineage>
</organism>
<evidence type="ECO:0000256" key="4">
    <source>
        <dbReference type="ARBA" id="ARBA00022679"/>
    </source>
</evidence>
<comment type="similarity">
    <text evidence="2 7">Belongs to the class-III pyridoxal-phosphate-dependent aminotransferase family.</text>
</comment>
<keyword evidence="4" id="KW-0808">Transferase</keyword>
<reference evidence="9" key="1">
    <citation type="submission" date="2022-11" db="UniProtKB">
        <authorList>
            <consortium name="WormBaseParasite"/>
        </authorList>
    </citation>
    <scope>IDENTIFICATION</scope>
</reference>
<dbReference type="PIRSF" id="PIRSF000521">
    <property type="entry name" value="Transaminase_4ab_Lys_Orn"/>
    <property type="match status" value="1"/>
</dbReference>
<comment type="cofactor">
    <cofactor evidence="1">
        <name>pyridoxal 5'-phosphate</name>
        <dbReference type="ChEBI" id="CHEBI:597326"/>
    </cofactor>
</comment>
<comment type="catalytic activity">
    <reaction evidence="6">
        <text>4-aminobutanoate + 2-oxoglutarate = succinate semialdehyde + L-glutamate</text>
        <dbReference type="Rhea" id="RHEA:23352"/>
        <dbReference type="ChEBI" id="CHEBI:16810"/>
        <dbReference type="ChEBI" id="CHEBI:29985"/>
        <dbReference type="ChEBI" id="CHEBI:57706"/>
        <dbReference type="ChEBI" id="CHEBI:59888"/>
        <dbReference type="EC" id="2.6.1.19"/>
    </reaction>
</comment>
<evidence type="ECO:0000256" key="2">
    <source>
        <dbReference type="ARBA" id="ARBA00008954"/>
    </source>
</evidence>
<dbReference type="WBParaSite" id="sdigi.contig384.g7926.t1">
    <property type="protein sequence ID" value="sdigi.contig384.g7926.t1"/>
    <property type="gene ID" value="sdigi.contig384.g7926"/>
</dbReference>
<dbReference type="Proteomes" id="UP000887581">
    <property type="component" value="Unplaced"/>
</dbReference>
<dbReference type="InterPro" id="IPR005814">
    <property type="entry name" value="Aminotrans_3"/>
</dbReference>
<keyword evidence="8" id="KW-1185">Reference proteome</keyword>
<keyword evidence="3" id="KW-0032">Aminotransferase</keyword>
<name>A0A915PS53_9BILA</name>
<evidence type="ECO:0000256" key="6">
    <source>
        <dbReference type="ARBA" id="ARBA00048021"/>
    </source>
</evidence>
<dbReference type="InterPro" id="IPR015422">
    <property type="entry name" value="PyrdxlP-dep_Trfase_small"/>
</dbReference>
<dbReference type="GO" id="GO:0009450">
    <property type="term" value="P:gamma-aminobutyric acid catabolic process"/>
    <property type="evidence" value="ECO:0007669"/>
    <property type="project" value="TreeGrafter"/>
</dbReference>
<evidence type="ECO:0000256" key="5">
    <source>
        <dbReference type="ARBA" id="ARBA00022898"/>
    </source>
</evidence>
<dbReference type="SUPFAM" id="SSF53383">
    <property type="entry name" value="PLP-dependent transferases"/>
    <property type="match status" value="1"/>
</dbReference>
<sequence length="513" mass="56239">MHSYLSTYSPSHSTKQTPATVSAHLFVYSAQHGSGKGRHGYSVMNGWTDDTEDFISAKWVRYARTITSIPGEPSRPSISGTFPGPKSKRMKTEMDLCHQAASVRFFINYEKSKGNYFTDADGNILLDAFMQISSLPLGYNHPDLVKAASDPRFVATAVSRPALGSFPPTFFADAIKNSLSAIAPKGCAGVQNVLCGTSSNENAIKAAFMWYQAQKRGGNPPTKEDLVSCMKHELPGTPNLSVLSFHGAFHGRSLTALSLSHSKPIHKVDLPAFRWPVAKFPRYKYPLEKNVAYNERQDQDCLANASFTNGHLSLIVEPIQSEGGDNHGSPAFFQGLRDITAKHGVVFIVDEVQTGGGGTGSFWAHESWNLSSPPDIVVFAKKMMVAGYFYAKHLQMREISVSDANYSAVHASNIMKNAQDREIFDKDLLLSGRYFRESVKSSLMSNVRGLGTFCAFDMPDPAIRDKFLETAGNNGLLIGSCGVSTVRFRPALIFSDKHLEIALDIINKSLSEL</sequence>
<dbReference type="PANTHER" id="PTHR43206">
    <property type="entry name" value="AMINOTRANSFERASE"/>
    <property type="match status" value="1"/>
</dbReference>
<evidence type="ECO:0000256" key="7">
    <source>
        <dbReference type="RuleBase" id="RU003560"/>
    </source>
</evidence>
<accession>A0A915PS53</accession>
<dbReference type="Gene3D" id="3.90.1150.10">
    <property type="entry name" value="Aspartate Aminotransferase, domain 1"/>
    <property type="match status" value="1"/>
</dbReference>
<evidence type="ECO:0000256" key="3">
    <source>
        <dbReference type="ARBA" id="ARBA00022576"/>
    </source>
</evidence>
<dbReference type="InterPro" id="IPR015424">
    <property type="entry name" value="PyrdxlP-dep_Trfase"/>
</dbReference>
<dbReference type="Pfam" id="PF00202">
    <property type="entry name" value="Aminotran_3"/>
    <property type="match status" value="1"/>
</dbReference>
<dbReference type="GO" id="GO:0034386">
    <property type="term" value="F:4-aminobutyrate:2-oxoglutarate transaminase activity"/>
    <property type="evidence" value="ECO:0007669"/>
    <property type="project" value="UniProtKB-EC"/>
</dbReference>
<dbReference type="GO" id="GO:0030170">
    <property type="term" value="F:pyridoxal phosphate binding"/>
    <property type="evidence" value="ECO:0007669"/>
    <property type="project" value="InterPro"/>
</dbReference>
<dbReference type="Gene3D" id="3.40.640.10">
    <property type="entry name" value="Type I PLP-dependent aspartate aminotransferase-like (Major domain)"/>
    <property type="match status" value="1"/>
</dbReference>
<evidence type="ECO:0000313" key="8">
    <source>
        <dbReference type="Proteomes" id="UP000887581"/>
    </source>
</evidence>
<dbReference type="GO" id="GO:0005739">
    <property type="term" value="C:mitochondrion"/>
    <property type="evidence" value="ECO:0007669"/>
    <property type="project" value="TreeGrafter"/>
</dbReference>
<dbReference type="AlphaFoldDB" id="A0A915PS53"/>
<dbReference type="FunFam" id="3.40.640.10:FF:000073">
    <property type="entry name" value="Probable 4-aminobutyrate aminotransferase"/>
    <property type="match status" value="1"/>
</dbReference>
<protein>
    <submittedName>
        <fullName evidence="9">4-aminobutyrate--2-oxoglutarate transaminase</fullName>
    </submittedName>
</protein>
<dbReference type="PANTHER" id="PTHR43206:SF1">
    <property type="entry name" value="4-AMINOBUTYRATE AMINOTRANSFERASE, MITOCHONDRIAL"/>
    <property type="match status" value="1"/>
</dbReference>
<dbReference type="InterPro" id="IPR015421">
    <property type="entry name" value="PyrdxlP-dep_Trfase_major"/>
</dbReference>